<feature type="transmembrane region" description="Helical" evidence="2">
    <location>
        <begin position="142"/>
        <end position="161"/>
    </location>
</feature>
<sequence>MEAAGPLLRGPCLLEQHVPDSQWQSARPLAWRSTSIHSPFSNSKQPTYGLLLTEQDRQCEDAESQATPNFPSPAAVPARADSEAAHHHRQPKQPARPVLRFPVAPPRPSSPFPFPTLVLITAFPQHPLSFAIITSSYGRITLLYTLISLLRLLTYIFLWFFCPCDSGINLSQVLSSLLHSWRFLVEFCIVAQLSPTTANSLDALHNPILELPLTASTCFSI</sequence>
<comment type="caution">
    <text evidence="3">The sequence shown here is derived from an EMBL/GenBank/DDBJ whole genome shotgun (WGS) entry which is preliminary data.</text>
</comment>
<dbReference type="Proteomes" id="UP001397290">
    <property type="component" value="Unassembled WGS sequence"/>
</dbReference>
<keyword evidence="2" id="KW-1133">Transmembrane helix</keyword>
<keyword evidence="2" id="KW-0472">Membrane</keyword>
<proteinExistence type="predicted"/>
<evidence type="ECO:0000313" key="4">
    <source>
        <dbReference type="Proteomes" id="UP001397290"/>
    </source>
</evidence>
<evidence type="ECO:0000313" key="3">
    <source>
        <dbReference type="EMBL" id="KAK8148746.1"/>
    </source>
</evidence>
<protein>
    <submittedName>
        <fullName evidence="3">Uncharacterized protein</fullName>
    </submittedName>
</protein>
<organism evidence="3 4">
    <name type="scientific">Beauveria asiatica</name>
    <dbReference type="NCBI Taxonomy" id="1069075"/>
    <lineage>
        <taxon>Eukaryota</taxon>
        <taxon>Fungi</taxon>
        <taxon>Dikarya</taxon>
        <taxon>Ascomycota</taxon>
        <taxon>Pezizomycotina</taxon>
        <taxon>Sordariomycetes</taxon>
        <taxon>Hypocreomycetidae</taxon>
        <taxon>Hypocreales</taxon>
        <taxon>Cordycipitaceae</taxon>
        <taxon>Beauveria</taxon>
    </lineage>
</organism>
<reference evidence="3 4" key="1">
    <citation type="submission" date="2020-02" db="EMBL/GenBank/DDBJ databases">
        <title>Comparative genomics of the hypocrealean fungal genus Beauvera.</title>
        <authorList>
            <person name="Showalter D.N."/>
            <person name="Bushley K.E."/>
            <person name="Rehner S.A."/>
        </authorList>
    </citation>
    <scope>NUCLEOTIDE SEQUENCE [LARGE SCALE GENOMIC DNA]</scope>
    <source>
        <strain evidence="3 4">ARSEF4384</strain>
    </source>
</reference>
<dbReference type="EMBL" id="JAAHCF010000074">
    <property type="protein sequence ID" value="KAK8148746.1"/>
    <property type="molecule type" value="Genomic_DNA"/>
</dbReference>
<keyword evidence="2" id="KW-0812">Transmembrane</keyword>
<accession>A0AAW0S3D8</accession>
<evidence type="ECO:0000256" key="2">
    <source>
        <dbReference type="SAM" id="Phobius"/>
    </source>
</evidence>
<feature type="region of interest" description="Disordered" evidence="1">
    <location>
        <begin position="56"/>
        <end position="98"/>
    </location>
</feature>
<keyword evidence="4" id="KW-1185">Reference proteome</keyword>
<name>A0AAW0S3D8_9HYPO</name>
<gene>
    <name evidence="3" type="ORF">G3M48_009240</name>
</gene>
<dbReference type="AlphaFoldDB" id="A0AAW0S3D8"/>
<evidence type="ECO:0000256" key="1">
    <source>
        <dbReference type="SAM" id="MobiDB-lite"/>
    </source>
</evidence>